<dbReference type="GO" id="GO:0009423">
    <property type="term" value="P:chorismate biosynthetic process"/>
    <property type="evidence" value="ECO:0007669"/>
    <property type="project" value="UniProtKB-UniRule"/>
</dbReference>
<dbReference type="EC" id="2.7.1.71" evidence="7"/>
<keyword evidence="4 7" id="KW-0418">Kinase</keyword>
<dbReference type="GO" id="GO:0005524">
    <property type="term" value="F:ATP binding"/>
    <property type="evidence" value="ECO:0007669"/>
    <property type="project" value="UniProtKB-UniRule"/>
</dbReference>
<comment type="function">
    <text evidence="7">Catalyzes the specific phosphorylation of the 3-hydroxyl group of shikimic acid using ATP as a cosubstrate.</text>
</comment>
<evidence type="ECO:0000313" key="9">
    <source>
        <dbReference type="Proteomes" id="UP000269154"/>
    </source>
</evidence>
<feature type="binding site" evidence="7">
    <location>
        <position position="126"/>
    </location>
    <ligand>
        <name>ATP</name>
        <dbReference type="ChEBI" id="CHEBI:30616"/>
    </ligand>
</feature>
<feature type="binding site" evidence="7">
    <location>
        <position position="67"/>
    </location>
    <ligand>
        <name>substrate</name>
    </ligand>
</feature>
<evidence type="ECO:0000256" key="1">
    <source>
        <dbReference type="ARBA" id="ARBA00022605"/>
    </source>
</evidence>
<dbReference type="HAMAP" id="MF_00109">
    <property type="entry name" value="Shikimate_kinase"/>
    <property type="match status" value="1"/>
</dbReference>
<keyword evidence="7" id="KW-0963">Cytoplasm</keyword>
<keyword evidence="9" id="KW-1185">Reference proteome</keyword>
<evidence type="ECO:0000256" key="3">
    <source>
        <dbReference type="ARBA" id="ARBA00022741"/>
    </source>
</evidence>
<comment type="similarity">
    <text evidence="7">Belongs to the shikimate kinase family.</text>
</comment>
<dbReference type="Proteomes" id="UP000269154">
    <property type="component" value="Unassembled WGS sequence"/>
</dbReference>
<organism evidence="8 9">
    <name type="scientific">Okeania hirsuta</name>
    <dbReference type="NCBI Taxonomy" id="1458930"/>
    <lineage>
        <taxon>Bacteria</taxon>
        <taxon>Bacillati</taxon>
        <taxon>Cyanobacteriota</taxon>
        <taxon>Cyanophyceae</taxon>
        <taxon>Oscillatoriophycideae</taxon>
        <taxon>Oscillatoriales</taxon>
        <taxon>Microcoleaceae</taxon>
        <taxon>Okeania</taxon>
    </lineage>
</organism>
<dbReference type="InterPro" id="IPR031322">
    <property type="entry name" value="Shikimate/glucono_kinase"/>
</dbReference>
<feature type="binding site" evidence="7">
    <location>
        <position position="43"/>
    </location>
    <ligand>
        <name>substrate</name>
    </ligand>
</feature>
<dbReference type="SUPFAM" id="SSF52540">
    <property type="entry name" value="P-loop containing nucleoside triphosphate hydrolases"/>
    <property type="match status" value="1"/>
</dbReference>
<keyword evidence="7" id="KW-0460">Magnesium</keyword>
<dbReference type="CDD" id="cd00464">
    <property type="entry name" value="SK"/>
    <property type="match status" value="1"/>
</dbReference>
<comment type="caution">
    <text evidence="8">The sequence shown here is derived from an EMBL/GenBank/DDBJ whole genome shotgun (WGS) entry which is preliminary data.</text>
</comment>
<sequence length="185" mass="20481">MNVSNKKFLQGVNLYLVGMMGAGKTTVGELLSQNLGYRFLDTDNLISQVAGKSINEIFADDGEAAFRQLETNVLAQVSSYKNLTIATGGGIVLNHFNWSYLQHGIVVWLDAPIEVLHSRLQGDQTRPLLQDRDPLGKLQALLEERRPLYANADVHIHVEPKSTPEQLTMLVLAEVKKVVKSSVLN</sequence>
<dbReference type="GO" id="GO:0008652">
    <property type="term" value="P:amino acid biosynthetic process"/>
    <property type="evidence" value="ECO:0007669"/>
    <property type="project" value="UniProtKB-KW"/>
</dbReference>
<dbReference type="InterPro" id="IPR027417">
    <property type="entry name" value="P-loop_NTPase"/>
</dbReference>
<accession>A0A3N6R189</accession>
<dbReference type="RefSeq" id="WP_124144867.1">
    <property type="nucleotide sequence ID" value="NZ_CAWOKI010000044.1"/>
</dbReference>
<comment type="cofactor">
    <cofactor evidence="7">
        <name>Mg(2+)</name>
        <dbReference type="ChEBI" id="CHEBI:18420"/>
    </cofactor>
    <text evidence="7">Binds 1 Mg(2+) ion per subunit.</text>
</comment>
<evidence type="ECO:0000256" key="4">
    <source>
        <dbReference type="ARBA" id="ARBA00022777"/>
    </source>
</evidence>
<keyword evidence="6 7" id="KW-0057">Aromatic amino acid biosynthesis</keyword>
<dbReference type="GO" id="GO:0000287">
    <property type="term" value="F:magnesium ion binding"/>
    <property type="evidence" value="ECO:0007669"/>
    <property type="project" value="UniProtKB-UniRule"/>
</dbReference>
<dbReference type="EMBL" id="RCBY01000077">
    <property type="protein sequence ID" value="RQH42222.1"/>
    <property type="molecule type" value="Genomic_DNA"/>
</dbReference>
<proteinExistence type="inferred from homology"/>
<reference evidence="8 9" key="1">
    <citation type="journal article" date="2018" name="ACS Chem. Biol.">
        <title>Ketoreductase domain dysfunction expands chemodiversity: malyngamide biosynthesis in the cyanobacterium Okeania hirsuta.</title>
        <authorList>
            <person name="Moss N.A."/>
            <person name="Leao T."/>
            <person name="Rankin M."/>
            <person name="McCullough T.M."/>
            <person name="Qu P."/>
            <person name="Korobeynikov A."/>
            <person name="Smith J.L."/>
            <person name="Gerwick L."/>
            <person name="Gerwick W.H."/>
        </authorList>
    </citation>
    <scope>NUCLEOTIDE SEQUENCE [LARGE SCALE GENOMIC DNA]</scope>
    <source>
        <strain evidence="8 9">PAB10Feb10-1</strain>
    </source>
</reference>
<dbReference type="AlphaFoldDB" id="A0A3N6R189"/>
<dbReference type="PANTHER" id="PTHR21087:SF16">
    <property type="entry name" value="SHIKIMATE KINASE 1, CHLOROPLASTIC"/>
    <property type="match status" value="1"/>
</dbReference>
<dbReference type="GO" id="GO:0004765">
    <property type="term" value="F:shikimate kinase activity"/>
    <property type="evidence" value="ECO:0007669"/>
    <property type="project" value="UniProtKB-UniRule"/>
</dbReference>
<evidence type="ECO:0000313" key="8">
    <source>
        <dbReference type="EMBL" id="RQH42222.1"/>
    </source>
</evidence>
<keyword evidence="7" id="KW-0479">Metal-binding</keyword>
<feature type="binding site" evidence="7">
    <location>
        <position position="89"/>
    </location>
    <ligand>
        <name>substrate</name>
    </ligand>
</feature>
<dbReference type="GO" id="GO:0005829">
    <property type="term" value="C:cytosol"/>
    <property type="evidence" value="ECO:0007669"/>
    <property type="project" value="TreeGrafter"/>
</dbReference>
<name>A0A3N6R189_9CYAN</name>
<dbReference type="GO" id="GO:0009073">
    <property type="term" value="P:aromatic amino acid family biosynthetic process"/>
    <property type="evidence" value="ECO:0007669"/>
    <property type="project" value="UniProtKB-KW"/>
</dbReference>
<gene>
    <name evidence="7" type="primary">aroK</name>
    <name evidence="8" type="ORF">D5R40_15060</name>
</gene>
<evidence type="ECO:0000256" key="5">
    <source>
        <dbReference type="ARBA" id="ARBA00022840"/>
    </source>
</evidence>
<keyword evidence="3 7" id="KW-0547">Nucleotide-binding</keyword>
<dbReference type="PRINTS" id="PR01100">
    <property type="entry name" value="SHIKIMTKNASE"/>
</dbReference>
<dbReference type="UniPathway" id="UPA00053">
    <property type="reaction ID" value="UER00088"/>
</dbReference>
<feature type="binding site" evidence="7">
    <location>
        <position position="145"/>
    </location>
    <ligand>
        <name>substrate</name>
    </ligand>
</feature>
<evidence type="ECO:0000256" key="2">
    <source>
        <dbReference type="ARBA" id="ARBA00022679"/>
    </source>
</evidence>
<dbReference type="OrthoDB" id="9800332at2"/>
<comment type="subcellular location">
    <subcellularLocation>
        <location evidence="7">Cytoplasm</location>
    </subcellularLocation>
</comment>
<evidence type="ECO:0000256" key="7">
    <source>
        <dbReference type="HAMAP-Rule" id="MF_00109"/>
    </source>
</evidence>
<feature type="binding site" evidence="7">
    <location>
        <position position="25"/>
    </location>
    <ligand>
        <name>Mg(2+)</name>
        <dbReference type="ChEBI" id="CHEBI:18420"/>
    </ligand>
</feature>
<dbReference type="InterPro" id="IPR000623">
    <property type="entry name" value="Shikimate_kinase/TSH1"/>
</dbReference>
<comment type="caution">
    <text evidence="7">Lacks conserved residue(s) required for the propagation of feature annotation.</text>
</comment>
<feature type="binding site" evidence="7">
    <location>
        <begin position="21"/>
        <end position="26"/>
    </location>
    <ligand>
        <name>ATP</name>
        <dbReference type="ChEBI" id="CHEBI:30616"/>
    </ligand>
</feature>
<keyword evidence="5 7" id="KW-0067">ATP-binding</keyword>
<comment type="catalytic activity">
    <reaction evidence="7">
        <text>shikimate + ATP = 3-phosphoshikimate + ADP + H(+)</text>
        <dbReference type="Rhea" id="RHEA:13121"/>
        <dbReference type="ChEBI" id="CHEBI:15378"/>
        <dbReference type="ChEBI" id="CHEBI:30616"/>
        <dbReference type="ChEBI" id="CHEBI:36208"/>
        <dbReference type="ChEBI" id="CHEBI:145989"/>
        <dbReference type="ChEBI" id="CHEBI:456216"/>
        <dbReference type="EC" id="2.7.1.71"/>
    </reaction>
</comment>
<protein>
    <recommendedName>
        <fullName evidence="7">Shikimate kinase</fullName>
        <shortName evidence="7">SK</shortName>
        <ecNumber evidence="7">2.7.1.71</ecNumber>
    </recommendedName>
</protein>
<keyword evidence="2 7" id="KW-0808">Transferase</keyword>
<evidence type="ECO:0000256" key="6">
    <source>
        <dbReference type="ARBA" id="ARBA00023141"/>
    </source>
</evidence>
<dbReference type="PANTHER" id="PTHR21087">
    <property type="entry name" value="SHIKIMATE KINASE"/>
    <property type="match status" value="1"/>
</dbReference>
<dbReference type="Pfam" id="PF01202">
    <property type="entry name" value="SKI"/>
    <property type="match status" value="1"/>
</dbReference>
<comment type="pathway">
    <text evidence="7">Metabolic intermediate biosynthesis; chorismate biosynthesis; chorismate from D-erythrose 4-phosphate and phosphoenolpyruvate: step 5/7.</text>
</comment>
<comment type="subunit">
    <text evidence="7">Monomer.</text>
</comment>
<dbReference type="Gene3D" id="3.40.50.300">
    <property type="entry name" value="P-loop containing nucleotide triphosphate hydrolases"/>
    <property type="match status" value="1"/>
</dbReference>
<keyword evidence="1 7" id="KW-0028">Amino-acid biosynthesis</keyword>